<dbReference type="EMBL" id="JAHESE010000008">
    <property type="protein sequence ID" value="MBT1708737.1"/>
    <property type="molecule type" value="Genomic_DNA"/>
</dbReference>
<keyword evidence="2" id="KW-1185">Reference proteome</keyword>
<evidence type="ECO:0008006" key="3">
    <source>
        <dbReference type="Google" id="ProtNLM"/>
    </source>
</evidence>
<dbReference type="PROSITE" id="PS51257">
    <property type="entry name" value="PROKAR_LIPOPROTEIN"/>
    <property type="match status" value="1"/>
</dbReference>
<dbReference type="RefSeq" id="WP_254084330.1">
    <property type="nucleotide sequence ID" value="NZ_JAHESE010000008.1"/>
</dbReference>
<reference evidence="1 2" key="1">
    <citation type="submission" date="2021-05" db="EMBL/GenBank/DDBJ databases">
        <title>A Polyphasic approach of four new species of the genus Ohtaekwangia: Ohtaekwangia histidinii sp. nov., Ohtaekwangia cretensis sp. nov., Ohtaekwangia indiensis sp. nov., Ohtaekwangia reichenbachii sp. nov. from diverse environment.</title>
        <authorList>
            <person name="Octaviana S."/>
        </authorList>
    </citation>
    <scope>NUCLEOTIDE SEQUENCE [LARGE SCALE GENOMIC DNA]</scope>
    <source>
        <strain evidence="1 2">PWU5</strain>
    </source>
</reference>
<evidence type="ECO:0000313" key="1">
    <source>
        <dbReference type="EMBL" id="MBT1708737.1"/>
    </source>
</evidence>
<organism evidence="1 2">
    <name type="scientific">Dawidia cretensis</name>
    <dbReference type="NCBI Taxonomy" id="2782350"/>
    <lineage>
        <taxon>Bacteria</taxon>
        <taxon>Pseudomonadati</taxon>
        <taxon>Bacteroidota</taxon>
        <taxon>Cytophagia</taxon>
        <taxon>Cytophagales</taxon>
        <taxon>Chryseotaleaceae</taxon>
        <taxon>Dawidia</taxon>
    </lineage>
</organism>
<protein>
    <recommendedName>
        <fullName evidence="3">Lipoprotein</fullName>
    </recommendedName>
</protein>
<gene>
    <name evidence="1" type="ORF">KK062_10905</name>
</gene>
<name>A0AAP2DZ50_9BACT</name>
<evidence type="ECO:0000313" key="2">
    <source>
        <dbReference type="Proteomes" id="UP001319080"/>
    </source>
</evidence>
<accession>A0AAP2DZ50</accession>
<comment type="caution">
    <text evidence="1">The sequence shown here is derived from an EMBL/GenBank/DDBJ whole genome shotgun (WGS) entry which is preliminary data.</text>
</comment>
<dbReference type="AlphaFoldDB" id="A0AAP2DZ50"/>
<sequence length="166" mass="19167">MVPVKLSLYFLLCSASLWISCETKPQLKERDKVFHAGPIPENSGVGTTYFALYKGGKYQFCQGDFINPNCYTGDFVLSGDTITLISLKKHATIPSNRFLIRRYVDTDSSYWQWKYPNHNADWRSEYKSDTLIGASGDILPIEQNGEVVFDQRNYFIIRWDELKQSQ</sequence>
<proteinExistence type="predicted"/>
<dbReference type="Proteomes" id="UP001319080">
    <property type="component" value="Unassembled WGS sequence"/>
</dbReference>